<dbReference type="PROSITE" id="PS50011">
    <property type="entry name" value="PROTEIN_KINASE_DOM"/>
    <property type="match status" value="1"/>
</dbReference>
<dbReference type="Pfam" id="PF00069">
    <property type="entry name" value="Pkinase"/>
    <property type="match status" value="1"/>
</dbReference>
<dbReference type="Gene3D" id="1.10.510.10">
    <property type="entry name" value="Transferase(Phosphotransferase) domain 1"/>
    <property type="match status" value="1"/>
</dbReference>
<dbReference type="EMBL" id="AVOT02014008">
    <property type="protein sequence ID" value="MBW0497128.1"/>
    <property type="molecule type" value="Genomic_DNA"/>
</dbReference>
<feature type="region of interest" description="Disordered" evidence="11">
    <location>
        <begin position="812"/>
        <end position="831"/>
    </location>
</feature>
<dbReference type="GO" id="GO:0004693">
    <property type="term" value="F:cyclin-dependent protein serine/threonine kinase activity"/>
    <property type="evidence" value="ECO:0007669"/>
    <property type="project" value="TreeGrafter"/>
</dbReference>
<evidence type="ECO:0000313" key="13">
    <source>
        <dbReference type="EMBL" id="MBW0497128.1"/>
    </source>
</evidence>
<evidence type="ECO:0000256" key="1">
    <source>
        <dbReference type="ARBA" id="ARBA00004123"/>
    </source>
</evidence>
<keyword evidence="7" id="KW-0418">Kinase</keyword>
<dbReference type="GO" id="GO:0005634">
    <property type="term" value="C:nucleus"/>
    <property type="evidence" value="ECO:0007669"/>
    <property type="project" value="UniProtKB-SubCell"/>
</dbReference>
<feature type="compositionally biased region" description="Polar residues" evidence="11">
    <location>
        <begin position="1006"/>
        <end position="1030"/>
    </location>
</feature>
<feature type="compositionally biased region" description="Polar residues" evidence="11">
    <location>
        <begin position="74"/>
        <end position="93"/>
    </location>
</feature>
<accession>A0A9Q3DA81</accession>
<reference evidence="13" key="1">
    <citation type="submission" date="2021-03" db="EMBL/GenBank/DDBJ databases">
        <title>Draft genome sequence of rust myrtle Austropuccinia psidii MF-1, a brazilian biotype.</title>
        <authorList>
            <person name="Quecine M.C."/>
            <person name="Pachon D.M.R."/>
            <person name="Bonatelli M.L."/>
            <person name="Correr F.H."/>
            <person name="Franceschini L.M."/>
            <person name="Leite T.F."/>
            <person name="Margarido G.R.A."/>
            <person name="Almeida C.A."/>
            <person name="Ferrarezi J.A."/>
            <person name="Labate C.A."/>
        </authorList>
    </citation>
    <scope>NUCLEOTIDE SEQUENCE</scope>
    <source>
        <strain evidence="13">MF-1</strain>
    </source>
</reference>
<comment type="caution">
    <text evidence="13">The sequence shown here is derived from an EMBL/GenBank/DDBJ whole genome shotgun (WGS) entry which is preliminary data.</text>
</comment>
<evidence type="ECO:0000256" key="6">
    <source>
        <dbReference type="ARBA" id="ARBA00022741"/>
    </source>
</evidence>
<gene>
    <name evidence="13" type="ORF">O181_036843</name>
</gene>
<dbReference type="PANTHER" id="PTHR24056:SF233">
    <property type="entry name" value="CYCLIN-DEPENDENT KINASE 9"/>
    <property type="match status" value="1"/>
</dbReference>
<evidence type="ECO:0000256" key="5">
    <source>
        <dbReference type="ARBA" id="ARBA00022679"/>
    </source>
</evidence>
<feature type="compositionally biased region" description="Basic and acidic residues" evidence="11">
    <location>
        <begin position="630"/>
        <end position="648"/>
    </location>
</feature>
<feature type="compositionally biased region" description="Polar residues" evidence="11">
    <location>
        <begin position="154"/>
        <end position="163"/>
    </location>
</feature>
<feature type="region of interest" description="Disordered" evidence="11">
    <location>
        <begin position="1"/>
        <end position="123"/>
    </location>
</feature>
<comment type="subcellular location">
    <subcellularLocation>
        <location evidence="1">Nucleus</location>
    </subcellularLocation>
</comment>
<feature type="compositionally biased region" description="Low complexity" evidence="11">
    <location>
        <begin position="94"/>
        <end position="123"/>
    </location>
</feature>
<dbReference type="PROSITE" id="PS00108">
    <property type="entry name" value="PROTEIN_KINASE_ST"/>
    <property type="match status" value="1"/>
</dbReference>
<feature type="compositionally biased region" description="Polar residues" evidence="11">
    <location>
        <begin position="889"/>
        <end position="915"/>
    </location>
</feature>
<evidence type="ECO:0000256" key="4">
    <source>
        <dbReference type="ARBA" id="ARBA00022527"/>
    </source>
</evidence>
<keyword evidence="6" id="KW-0547">Nucleotide-binding</keyword>
<feature type="compositionally biased region" description="Low complexity" evidence="11">
    <location>
        <begin position="306"/>
        <end position="320"/>
    </location>
</feature>
<evidence type="ECO:0000256" key="11">
    <source>
        <dbReference type="SAM" id="MobiDB-lite"/>
    </source>
</evidence>
<feature type="region of interest" description="Disordered" evidence="11">
    <location>
        <begin position="142"/>
        <end position="166"/>
    </location>
</feature>
<evidence type="ECO:0000256" key="8">
    <source>
        <dbReference type="ARBA" id="ARBA00022840"/>
    </source>
</evidence>
<evidence type="ECO:0000256" key="3">
    <source>
        <dbReference type="ARBA" id="ARBA00012409"/>
    </source>
</evidence>
<feature type="domain" description="Protein kinase" evidence="12">
    <location>
        <begin position="277"/>
        <end position="618"/>
    </location>
</feature>
<feature type="region of interest" description="Disordered" evidence="11">
    <location>
        <begin position="630"/>
        <end position="757"/>
    </location>
</feature>
<dbReference type="InterPro" id="IPR011009">
    <property type="entry name" value="Kinase-like_dom_sf"/>
</dbReference>
<keyword evidence="9" id="KW-0539">Nucleus</keyword>
<dbReference type="Proteomes" id="UP000765509">
    <property type="component" value="Unassembled WGS sequence"/>
</dbReference>
<dbReference type="InterPro" id="IPR000719">
    <property type="entry name" value="Prot_kinase_dom"/>
</dbReference>
<feature type="compositionally biased region" description="Basic and acidic residues" evidence="11">
    <location>
        <begin position="971"/>
        <end position="980"/>
    </location>
</feature>
<dbReference type="Gene3D" id="3.30.200.20">
    <property type="entry name" value="Phosphorylase Kinase, domain 1"/>
    <property type="match status" value="1"/>
</dbReference>
<keyword evidence="14" id="KW-1185">Reference proteome</keyword>
<evidence type="ECO:0000259" key="12">
    <source>
        <dbReference type="PROSITE" id="PS50011"/>
    </source>
</evidence>
<dbReference type="AlphaFoldDB" id="A0A9Q3DA81"/>
<feature type="region of interest" description="Disordered" evidence="11">
    <location>
        <begin position="886"/>
        <end position="1032"/>
    </location>
</feature>
<dbReference type="PANTHER" id="PTHR24056">
    <property type="entry name" value="CELL DIVISION PROTEIN KINASE"/>
    <property type="match status" value="1"/>
</dbReference>
<dbReference type="GO" id="GO:0005524">
    <property type="term" value="F:ATP binding"/>
    <property type="evidence" value="ECO:0007669"/>
    <property type="project" value="UniProtKB-KW"/>
</dbReference>
<dbReference type="SUPFAM" id="SSF56112">
    <property type="entry name" value="Protein kinase-like (PK-like)"/>
    <property type="match status" value="1"/>
</dbReference>
<dbReference type="GO" id="GO:0008353">
    <property type="term" value="F:RNA polymerase II CTD heptapeptide repeat kinase activity"/>
    <property type="evidence" value="ECO:0007669"/>
    <property type="project" value="UniProtKB-EC"/>
</dbReference>
<dbReference type="InterPro" id="IPR008271">
    <property type="entry name" value="Ser/Thr_kinase_AS"/>
</dbReference>
<feature type="compositionally biased region" description="Acidic residues" evidence="11">
    <location>
        <begin position="9"/>
        <end position="18"/>
    </location>
</feature>
<dbReference type="EC" id="2.7.11.23" evidence="3"/>
<feature type="region of interest" description="Disordered" evidence="11">
    <location>
        <begin position="306"/>
        <end position="330"/>
    </location>
</feature>
<feature type="compositionally biased region" description="Polar residues" evidence="11">
    <location>
        <begin position="670"/>
        <end position="710"/>
    </location>
</feature>
<feature type="compositionally biased region" description="Low complexity" evidence="11">
    <location>
        <begin position="34"/>
        <end position="54"/>
    </location>
</feature>
<evidence type="ECO:0000256" key="9">
    <source>
        <dbReference type="ARBA" id="ARBA00023242"/>
    </source>
</evidence>
<proteinExistence type="inferred from homology"/>
<dbReference type="InterPro" id="IPR050108">
    <property type="entry name" value="CDK"/>
</dbReference>
<sequence>MSSNKFSEPEEGELDEDQQPTPTKNSKLKCKTHPSNSNPIPSNSSSSSSSSSSSCQDLNPIPIPVSSSSSSSSVLPNHSIQSFNQSSQKITSKSNHSIDSCSQSSSSNLQILSSSSSSSNPSISISISSPKIISIQSQSILHSPKQISPKIKQNHPSPSNQKPTTDHIISKINQSNQTLSNQKIKSEIKNSNSISQNNLNPHSNSISDHINSSNSPIKKFYQNYQPTFFFHHPFNSNSNSNSSSFNPNKSFNQTTIPFKSNQNLKKIFVGVSSIESYELLDKLGEGTFGEVFKGIYRGRQYAKNQNSSSKIIHQSSFSSSDNDDHDHDDQADLDDNLIQIKSKVKIGMVVALKRIIIHNELDGLPITALREIRILKSLDHPNIVPVVDLAFSNGNKNSLKRGNTYMIFPYIDHDLAGLMENKSITFSVSQIKIYSKQLLLGTAYLHRNKILHRDLKAANLLISNTGQLLIADFGLARSIEQQSITNKREYTNCVVTRWYRPPEILLGNRRYGTPVDMWGVGCVIGEMFKGGPILTGTTDVNQCELIFKLCGNPTSKSMPNWDKLPGCEGVRSWANKPRRVREEYERISPELADLLDKLLVLDPSKRFTAEQALDHIWFWTDPMALDPAKLPHYEPSHEYDRRKKDHQQPIKKNQHAAFTSIQSSSSNSNFNIKPNQGPQTSQSRILPSLNSNSRLPNLPPSNDASLFPTQINHHHHPNIHSSHEPILESNPIPSLQSFRPQNNHTDNPYSVYGSNPSMKPNGRLGANPINEDRHQYPNHAIPGVFRPQTHAPYPAPLPTHGMPIHPIPSISHGQRTTGSYGPIPSTLPPRPQVTYDRRIYEPMSAGNRVQIGMRTGPPNGMILDHFNQHRAYPCPSDQYMLMGPPPSTLPNSRSAQRTDTYSKINNGYPQPTQINGGPIGEPYRRSAYGIMSERGGTRRRGPAHRGPREGRLRDTYDRWVPDQTSQSSATEEARLAERRQWNNGRLGQDGRYSRVHHQDNRLNEPEGSNQSSSNWNRHNLNTSEDTNQRFNNHDHLNHWDRYESNENPKLNY</sequence>
<keyword evidence="5" id="KW-0808">Transferase</keyword>
<evidence type="ECO:0000256" key="10">
    <source>
        <dbReference type="ARBA" id="ARBA00049280"/>
    </source>
</evidence>
<comment type="similarity">
    <text evidence="2">Belongs to the protein kinase superfamily. CMGC Ser/Thr protein kinase family. CDC2/CDKX subfamily.</text>
</comment>
<keyword evidence="4" id="KW-0723">Serine/threonine-protein kinase</keyword>
<feature type="compositionally biased region" description="Polar residues" evidence="11">
    <location>
        <begin position="731"/>
        <end position="757"/>
    </location>
</feature>
<protein>
    <recommendedName>
        <fullName evidence="3">[RNA-polymerase]-subunit kinase</fullName>
        <ecNumber evidence="3">2.7.11.23</ecNumber>
    </recommendedName>
</protein>
<dbReference type="FunFam" id="1.10.510.10:FF:000415">
    <property type="entry name" value="CMGC/CDK/CRK7 protein kinase, variant"/>
    <property type="match status" value="1"/>
</dbReference>
<dbReference type="SMART" id="SM00220">
    <property type="entry name" value="S_TKc"/>
    <property type="match status" value="1"/>
</dbReference>
<feature type="compositionally biased region" description="Basic and acidic residues" evidence="11">
    <location>
        <begin position="946"/>
        <end position="960"/>
    </location>
</feature>
<evidence type="ECO:0000313" key="14">
    <source>
        <dbReference type="Proteomes" id="UP000765509"/>
    </source>
</evidence>
<keyword evidence="8" id="KW-0067">ATP-binding</keyword>
<evidence type="ECO:0000256" key="7">
    <source>
        <dbReference type="ARBA" id="ARBA00022777"/>
    </source>
</evidence>
<name>A0A9Q3DA81_9BASI</name>
<feature type="region of interest" description="Disordered" evidence="11">
    <location>
        <begin position="192"/>
        <end position="211"/>
    </location>
</feature>
<comment type="catalytic activity">
    <reaction evidence="10">
        <text>[DNA-directed RNA polymerase] + ATP = phospho-[DNA-directed RNA polymerase] + ADP + H(+)</text>
        <dbReference type="Rhea" id="RHEA:10216"/>
        <dbReference type="Rhea" id="RHEA-COMP:11321"/>
        <dbReference type="Rhea" id="RHEA-COMP:11322"/>
        <dbReference type="ChEBI" id="CHEBI:15378"/>
        <dbReference type="ChEBI" id="CHEBI:30616"/>
        <dbReference type="ChEBI" id="CHEBI:43176"/>
        <dbReference type="ChEBI" id="CHEBI:68546"/>
        <dbReference type="ChEBI" id="CHEBI:456216"/>
        <dbReference type="EC" id="2.7.11.23"/>
    </reaction>
</comment>
<organism evidence="13 14">
    <name type="scientific">Austropuccinia psidii MF-1</name>
    <dbReference type="NCBI Taxonomy" id="1389203"/>
    <lineage>
        <taxon>Eukaryota</taxon>
        <taxon>Fungi</taxon>
        <taxon>Dikarya</taxon>
        <taxon>Basidiomycota</taxon>
        <taxon>Pucciniomycotina</taxon>
        <taxon>Pucciniomycetes</taxon>
        <taxon>Pucciniales</taxon>
        <taxon>Sphaerophragmiaceae</taxon>
        <taxon>Austropuccinia</taxon>
    </lineage>
</organism>
<evidence type="ECO:0000256" key="2">
    <source>
        <dbReference type="ARBA" id="ARBA00006485"/>
    </source>
</evidence>
<dbReference type="OrthoDB" id="28397at2759"/>